<evidence type="ECO:0000256" key="6">
    <source>
        <dbReference type="ARBA" id="ARBA00023034"/>
    </source>
</evidence>
<keyword evidence="3 9" id="KW-0808">Transferase</keyword>
<dbReference type="AlphaFoldDB" id="A0A699JU62"/>
<evidence type="ECO:0000256" key="8">
    <source>
        <dbReference type="SAM" id="Phobius"/>
    </source>
</evidence>
<comment type="caution">
    <text evidence="9">The sequence shown here is derived from an EMBL/GenBank/DDBJ whole genome shotgun (WGS) entry which is preliminary data.</text>
</comment>
<protein>
    <submittedName>
        <fullName evidence="9">Nucleotide-diphospho-sugar transferase</fullName>
    </submittedName>
</protein>
<name>A0A699JU62_TANCI</name>
<dbReference type="PANTHER" id="PTHR32044">
    <property type="entry name" value="GLUCOMANNAN 4-BETA-MANNOSYLTRANSFERASE 9"/>
    <property type="match status" value="1"/>
</dbReference>
<keyword evidence="5 8" id="KW-1133">Transmembrane helix</keyword>
<dbReference type="PANTHER" id="PTHR32044:SF77">
    <property type="entry name" value="GLUCOMANNAN 4-BETA-MANNOSYLTRANSFERASE 9"/>
    <property type="match status" value="1"/>
</dbReference>
<organism evidence="9">
    <name type="scientific">Tanacetum cinerariifolium</name>
    <name type="common">Dalmatian daisy</name>
    <name type="synonym">Chrysanthemum cinerariifolium</name>
    <dbReference type="NCBI Taxonomy" id="118510"/>
    <lineage>
        <taxon>Eukaryota</taxon>
        <taxon>Viridiplantae</taxon>
        <taxon>Streptophyta</taxon>
        <taxon>Embryophyta</taxon>
        <taxon>Tracheophyta</taxon>
        <taxon>Spermatophyta</taxon>
        <taxon>Magnoliopsida</taxon>
        <taxon>eudicotyledons</taxon>
        <taxon>Gunneridae</taxon>
        <taxon>Pentapetalae</taxon>
        <taxon>asterids</taxon>
        <taxon>campanulids</taxon>
        <taxon>Asterales</taxon>
        <taxon>Asteraceae</taxon>
        <taxon>Asteroideae</taxon>
        <taxon>Anthemideae</taxon>
        <taxon>Anthemidinae</taxon>
        <taxon>Tanacetum</taxon>
    </lineage>
</organism>
<evidence type="ECO:0000256" key="5">
    <source>
        <dbReference type="ARBA" id="ARBA00022989"/>
    </source>
</evidence>
<keyword evidence="7 8" id="KW-0472">Membrane</keyword>
<feature type="transmembrane region" description="Helical" evidence="8">
    <location>
        <begin position="6"/>
        <end position="32"/>
    </location>
</feature>
<accession>A0A699JU62</accession>
<dbReference type="GO" id="GO:0051753">
    <property type="term" value="F:mannan synthase activity"/>
    <property type="evidence" value="ECO:0007669"/>
    <property type="project" value="TreeGrafter"/>
</dbReference>
<dbReference type="EMBL" id="BKCJ010443550">
    <property type="protein sequence ID" value="GFA54860.1"/>
    <property type="molecule type" value="Genomic_DNA"/>
</dbReference>
<dbReference type="GO" id="GO:0000139">
    <property type="term" value="C:Golgi membrane"/>
    <property type="evidence" value="ECO:0007669"/>
    <property type="project" value="UniProtKB-SubCell"/>
</dbReference>
<proteinExistence type="predicted"/>
<evidence type="ECO:0000256" key="2">
    <source>
        <dbReference type="ARBA" id="ARBA00022676"/>
    </source>
</evidence>
<evidence type="ECO:0000256" key="3">
    <source>
        <dbReference type="ARBA" id="ARBA00022679"/>
    </source>
</evidence>
<evidence type="ECO:0000313" key="9">
    <source>
        <dbReference type="EMBL" id="GFA54860.1"/>
    </source>
</evidence>
<evidence type="ECO:0000256" key="1">
    <source>
        <dbReference type="ARBA" id="ARBA00004394"/>
    </source>
</evidence>
<keyword evidence="4 8" id="KW-0812">Transmembrane</keyword>
<dbReference type="Gene3D" id="3.90.550.10">
    <property type="entry name" value="Spore Coat Polysaccharide Biosynthesis Protein SpsA, Chain A"/>
    <property type="match status" value="1"/>
</dbReference>
<dbReference type="InterPro" id="IPR029044">
    <property type="entry name" value="Nucleotide-diphossugar_trans"/>
</dbReference>
<reference evidence="9" key="1">
    <citation type="journal article" date="2019" name="Sci. Rep.">
        <title>Draft genome of Tanacetum cinerariifolium, the natural source of mosquito coil.</title>
        <authorList>
            <person name="Yamashiro T."/>
            <person name="Shiraishi A."/>
            <person name="Satake H."/>
            <person name="Nakayama K."/>
        </authorList>
    </citation>
    <scope>NUCLEOTIDE SEQUENCE</scope>
</reference>
<keyword evidence="2" id="KW-0328">Glycosyltransferase</keyword>
<sequence length="108" mass="12558">MENYSTLAYVMEAFTVMLFIERVYMGLVTGYIKLFKKQTRKRYKFEPFKDDIELGSSVYPLVLVQVPMFNEREVYQLSIGAACELTWPSDRIVIQVLDDSTDPIVKVS</sequence>
<evidence type="ECO:0000256" key="4">
    <source>
        <dbReference type="ARBA" id="ARBA00022692"/>
    </source>
</evidence>
<comment type="subcellular location">
    <subcellularLocation>
        <location evidence="1">Golgi apparatus membrane</location>
    </subcellularLocation>
</comment>
<evidence type="ECO:0000256" key="7">
    <source>
        <dbReference type="ARBA" id="ARBA00023136"/>
    </source>
</evidence>
<gene>
    <name evidence="9" type="ORF">Tci_626832</name>
</gene>
<keyword evidence="6" id="KW-0333">Golgi apparatus</keyword>